<evidence type="ECO:0000313" key="1">
    <source>
        <dbReference type="EMBL" id="VAX22635.1"/>
    </source>
</evidence>
<accession>A0A3B1CU61</accession>
<gene>
    <name evidence="1" type="ORF">MNBD_NITROSPINAE04-1889</name>
</gene>
<dbReference type="AlphaFoldDB" id="A0A3B1CU61"/>
<sequence>MERDPFVSVCGKVVGYTLQAQVITFCSMMITWMRDVIIILTDPLLQDLYLKG</sequence>
<organism evidence="1">
    <name type="scientific">hydrothermal vent metagenome</name>
    <dbReference type="NCBI Taxonomy" id="652676"/>
    <lineage>
        <taxon>unclassified sequences</taxon>
        <taxon>metagenomes</taxon>
        <taxon>ecological metagenomes</taxon>
    </lineage>
</organism>
<name>A0A3B1CU61_9ZZZZ</name>
<protein>
    <submittedName>
        <fullName evidence="1">Uncharacterized protein</fullName>
    </submittedName>
</protein>
<reference evidence="1" key="1">
    <citation type="submission" date="2018-06" db="EMBL/GenBank/DDBJ databases">
        <authorList>
            <person name="Zhirakovskaya E."/>
        </authorList>
    </citation>
    <scope>NUCLEOTIDE SEQUENCE</scope>
</reference>
<dbReference type="EMBL" id="UOGA01000227">
    <property type="protein sequence ID" value="VAX22635.1"/>
    <property type="molecule type" value="Genomic_DNA"/>
</dbReference>
<proteinExistence type="predicted"/>